<feature type="compositionally biased region" description="Polar residues" evidence="1">
    <location>
        <begin position="97"/>
        <end position="109"/>
    </location>
</feature>
<feature type="region of interest" description="Disordered" evidence="1">
    <location>
        <begin position="209"/>
        <end position="235"/>
    </location>
</feature>
<dbReference type="Proteomes" id="UP001396334">
    <property type="component" value="Unassembled WGS sequence"/>
</dbReference>
<protein>
    <submittedName>
        <fullName evidence="2">Uncharacterized protein</fullName>
    </submittedName>
</protein>
<feature type="region of interest" description="Disordered" evidence="1">
    <location>
        <begin position="343"/>
        <end position="375"/>
    </location>
</feature>
<feature type="compositionally biased region" description="Basic and acidic residues" evidence="1">
    <location>
        <begin position="76"/>
        <end position="87"/>
    </location>
</feature>
<dbReference type="EMBL" id="JBBPBN010000005">
    <property type="protein sequence ID" value="KAK9037855.1"/>
    <property type="molecule type" value="Genomic_DNA"/>
</dbReference>
<organism evidence="2 3">
    <name type="scientific">Hibiscus sabdariffa</name>
    <name type="common">roselle</name>
    <dbReference type="NCBI Taxonomy" id="183260"/>
    <lineage>
        <taxon>Eukaryota</taxon>
        <taxon>Viridiplantae</taxon>
        <taxon>Streptophyta</taxon>
        <taxon>Embryophyta</taxon>
        <taxon>Tracheophyta</taxon>
        <taxon>Spermatophyta</taxon>
        <taxon>Magnoliopsida</taxon>
        <taxon>eudicotyledons</taxon>
        <taxon>Gunneridae</taxon>
        <taxon>Pentapetalae</taxon>
        <taxon>rosids</taxon>
        <taxon>malvids</taxon>
        <taxon>Malvales</taxon>
        <taxon>Malvaceae</taxon>
        <taxon>Malvoideae</taxon>
        <taxon>Hibiscus</taxon>
    </lineage>
</organism>
<keyword evidence="3" id="KW-1185">Reference proteome</keyword>
<accession>A0ABR2TK64</accession>
<sequence>MAEGTLGLGLGFTGTSVIYSWPSLERQGLLVDSDEQRVTKKVKNRGDGSDLPGDGSSGDLEHVTDAGYNSDVYMLDDNRDGGVRNDDYVPPGEGEQQRTVPRSYATTASGPAASEGNDRLRPSMDDVEEHCGNPEHAETAHNIQGNRSFPLSNKQVDKVSSEDLFGPWMVVEDRRRRPRMNDNTGKQMSTEISGSRFEILNNLPVDEETTSMGASGVKFNPKQQDNSGSGNTSSGASLNAKVVAMVPGQVLTVLSKHASGSTLQHQAITIVEEGDGREEGIRPISRVGLKGVGKKKVHFKKKSDLKLPAGGLSSVCPEIVNIRSDTSRRRIIYGDDITEKPLDDLRLPAGMSSEGKGVADMLQSDEEKDPVLVVD</sequence>
<evidence type="ECO:0000313" key="3">
    <source>
        <dbReference type="Proteomes" id="UP001396334"/>
    </source>
</evidence>
<feature type="compositionally biased region" description="Basic and acidic residues" evidence="1">
    <location>
        <begin position="38"/>
        <end position="48"/>
    </location>
</feature>
<comment type="caution">
    <text evidence="2">The sequence shown here is derived from an EMBL/GenBank/DDBJ whole genome shotgun (WGS) entry which is preliminary data.</text>
</comment>
<feature type="compositionally biased region" description="Low complexity" evidence="1">
    <location>
        <begin position="226"/>
        <end position="235"/>
    </location>
</feature>
<evidence type="ECO:0000313" key="2">
    <source>
        <dbReference type="EMBL" id="KAK9037855.1"/>
    </source>
</evidence>
<feature type="compositionally biased region" description="Basic and acidic residues" evidence="1">
    <location>
        <begin position="116"/>
        <end position="139"/>
    </location>
</feature>
<name>A0ABR2TK64_9ROSI</name>
<reference evidence="2 3" key="1">
    <citation type="journal article" date="2024" name="G3 (Bethesda)">
        <title>Genome assembly of Hibiscus sabdariffa L. provides insights into metabolisms of medicinal natural products.</title>
        <authorList>
            <person name="Kim T."/>
        </authorList>
    </citation>
    <scope>NUCLEOTIDE SEQUENCE [LARGE SCALE GENOMIC DNA]</scope>
    <source>
        <strain evidence="2">TK-2024</strain>
        <tissue evidence="2">Old leaves</tissue>
    </source>
</reference>
<feature type="region of interest" description="Disordered" evidence="1">
    <location>
        <begin position="38"/>
        <end position="150"/>
    </location>
</feature>
<gene>
    <name evidence="2" type="ORF">V6N11_022754</name>
</gene>
<feature type="compositionally biased region" description="Polar residues" evidence="1">
    <location>
        <begin position="141"/>
        <end position="150"/>
    </location>
</feature>
<feature type="compositionally biased region" description="Low complexity" evidence="1">
    <location>
        <begin position="49"/>
        <end position="58"/>
    </location>
</feature>
<proteinExistence type="predicted"/>
<evidence type="ECO:0000256" key="1">
    <source>
        <dbReference type="SAM" id="MobiDB-lite"/>
    </source>
</evidence>